<name>A0A3M9L7U6_9EURY</name>
<feature type="domain" description="DUF362" evidence="1">
    <location>
        <begin position="10"/>
        <end position="54"/>
    </location>
</feature>
<accession>A0A3M9L7U6</accession>
<evidence type="ECO:0000313" key="2">
    <source>
        <dbReference type="EMBL" id="RNI09266.1"/>
    </source>
</evidence>
<organism evidence="2 3">
    <name type="scientific">Methanohalophilus euhalobius</name>
    <dbReference type="NCBI Taxonomy" id="51203"/>
    <lineage>
        <taxon>Archaea</taxon>
        <taxon>Methanobacteriati</taxon>
        <taxon>Methanobacteriota</taxon>
        <taxon>Stenosarchaea group</taxon>
        <taxon>Methanomicrobia</taxon>
        <taxon>Methanosarcinales</taxon>
        <taxon>Methanosarcinaceae</taxon>
        <taxon>Methanohalophilus</taxon>
    </lineage>
</organism>
<dbReference type="Proteomes" id="UP000273978">
    <property type="component" value="Unassembled WGS sequence"/>
</dbReference>
<gene>
    <name evidence="2" type="ORF">EDD83_04715</name>
</gene>
<dbReference type="InterPro" id="IPR007160">
    <property type="entry name" value="DUF362"/>
</dbReference>
<reference evidence="2 3" key="1">
    <citation type="submission" date="2018-10" db="EMBL/GenBank/DDBJ databases">
        <title>Cultivation of a novel Methanohalophilus strain from Kebrit Deep of the Red Sea and a genomic comparison of members of the genus Methanohalophilus.</title>
        <authorList>
            <person name="Guan Y."/>
            <person name="Ngugi D.K."/>
            <person name="Stingl U."/>
        </authorList>
    </citation>
    <scope>NUCLEOTIDE SEQUENCE [LARGE SCALE GENOMIC DNA]</scope>
    <source>
        <strain evidence="2 3">DSM 10369</strain>
    </source>
</reference>
<protein>
    <submittedName>
        <fullName evidence="2">DUF362 domain-containing protein</fullName>
    </submittedName>
</protein>
<evidence type="ECO:0000313" key="3">
    <source>
        <dbReference type="Proteomes" id="UP000273978"/>
    </source>
</evidence>
<dbReference type="Pfam" id="PF04015">
    <property type="entry name" value="DUF362"/>
    <property type="match status" value="1"/>
</dbReference>
<proteinExistence type="predicted"/>
<comment type="caution">
    <text evidence="2">The sequence shown here is derived from an EMBL/GenBank/DDBJ whole genome shotgun (WGS) entry which is preliminary data.</text>
</comment>
<evidence type="ECO:0000259" key="1">
    <source>
        <dbReference type="Pfam" id="PF04015"/>
    </source>
</evidence>
<dbReference type="AlphaFoldDB" id="A0A3M9L7U6"/>
<dbReference type="EMBL" id="RJJF01000015">
    <property type="protein sequence ID" value="RNI09266.1"/>
    <property type="molecule type" value="Genomic_DNA"/>
</dbReference>
<sequence length="67" mass="7486">MSRLQGFSKVKPEIPLRLDEIYVSDSVLDADYIINLLKLKTHELTTMTGAVKKCSVLFPCASGRKDT</sequence>